<sequence length="596" mass="61052">MRISRMAPEVATPRLVARTSGFLTAMGGVAASALVLGTAGGLDEMLLGVVALGPVTTVVGLGVIRWGHRVPLVFFQVLLAVGVLGIGVFAHAAPTVSGAVAVLALSAFASMAAFLFFSVRWALGFLTELLVIGAVVVVLRGDVSAGPAAVLAVLVVGSAGAIGLLARRAASAEEDALTGLVNRRGFDEALDVAVRTAVRTGEPLSTALFDLDHFKTVNDTQGHAAGDEMLRAVALTWGSVLPRGAVLARHGGDEFALLLPGSDGDSALACAEALRAALPGIGTSVGVAELALGDSPADLMRRADAALYRVKTLGRGRSELDAGGQSPMARDLAAALAAGSSGGLSVHLQPVVTPADGVVVGVEALVRWNHPELGAVPPMDFVPVAEQEGLIGALGAFVWAAACRDARTLSEATGRSLFLTVNVSGLELDDPGFPDRVLATLEGSGWPAERTVVEVTESLVEAESTRSVQALHVLREHGLRVAIDDFGTGYSALSRLDTLPTDFLKLDNSFVSAITTSSRRARLLRSVMALADALDLILIAEGVETAEQAQALASLGCPLAQGYLYGRPRPVAELVAALAALDVAAPVVALAGRADG</sequence>
<dbReference type="Pfam" id="PF00990">
    <property type="entry name" value="GGDEF"/>
    <property type="match status" value="1"/>
</dbReference>
<dbReference type="PANTHER" id="PTHR33121">
    <property type="entry name" value="CYCLIC DI-GMP PHOSPHODIESTERASE PDEF"/>
    <property type="match status" value="1"/>
</dbReference>
<dbReference type="InterPro" id="IPR029787">
    <property type="entry name" value="Nucleotide_cyclase"/>
</dbReference>
<feature type="transmembrane region" description="Helical" evidence="1">
    <location>
        <begin position="121"/>
        <end position="139"/>
    </location>
</feature>
<feature type="domain" description="GGDEF" evidence="3">
    <location>
        <begin position="202"/>
        <end position="323"/>
    </location>
</feature>
<evidence type="ECO:0000313" key="4">
    <source>
        <dbReference type="EMBL" id="NEK87668.1"/>
    </source>
</evidence>
<feature type="domain" description="EAL" evidence="2">
    <location>
        <begin position="325"/>
        <end position="582"/>
    </location>
</feature>
<dbReference type="SUPFAM" id="SSF55073">
    <property type="entry name" value="Nucleotide cyclase"/>
    <property type="match status" value="1"/>
</dbReference>
<dbReference type="PROSITE" id="PS50883">
    <property type="entry name" value="EAL"/>
    <property type="match status" value="1"/>
</dbReference>
<keyword evidence="1" id="KW-1133">Transmembrane helix</keyword>
<dbReference type="Gene3D" id="3.20.20.450">
    <property type="entry name" value="EAL domain"/>
    <property type="match status" value="1"/>
</dbReference>
<dbReference type="NCBIfam" id="TIGR00254">
    <property type="entry name" value="GGDEF"/>
    <property type="match status" value="1"/>
</dbReference>
<dbReference type="InterPro" id="IPR000160">
    <property type="entry name" value="GGDEF_dom"/>
</dbReference>
<gene>
    <name evidence="4" type="ORF">GCU60_18170</name>
</gene>
<organism evidence="4 5">
    <name type="scientific">Blastococcus saxobsidens</name>
    <dbReference type="NCBI Taxonomy" id="138336"/>
    <lineage>
        <taxon>Bacteria</taxon>
        <taxon>Bacillati</taxon>
        <taxon>Actinomycetota</taxon>
        <taxon>Actinomycetes</taxon>
        <taxon>Geodermatophilales</taxon>
        <taxon>Geodermatophilaceae</taxon>
        <taxon>Blastococcus</taxon>
    </lineage>
</organism>
<dbReference type="Gene3D" id="3.30.70.270">
    <property type="match status" value="1"/>
</dbReference>
<feature type="transmembrane region" description="Helical" evidence="1">
    <location>
        <begin position="96"/>
        <end position="116"/>
    </location>
</feature>
<feature type="transmembrane region" description="Helical" evidence="1">
    <location>
        <begin position="45"/>
        <end position="64"/>
    </location>
</feature>
<keyword evidence="1" id="KW-0812">Transmembrane</keyword>
<keyword evidence="1" id="KW-0472">Membrane</keyword>
<evidence type="ECO:0000313" key="5">
    <source>
        <dbReference type="Proteomes" id="UP000479241"/>
    </source>
</evidence>
<dbReference type="InterPro" id="IPR001633">
    <property type="entry name" value="EAL_dom"/>
</dbReference>
<feature type="transmembrane region" description="Helical" evidence="1">
    <location>
        <begin position="21"/>
        <end position="39"/>
    </location>
</feature>
<proteinExistence type="predicted"/>
<dbReference type="AlphaFoldDB" id="A0A6L9W6J5"/>
<dbReference type="SMART" id="SM00267">
    <property type="entry name" value="GGDEF"/>
    <property type="match status" value="1"/>
</dbReference>
<protein>
    <submittedName>
        <fullName evidence="4">Bifunctional diguanylate cyclase/phosphodiesterase</fullName>
    </submittedName>
</protein>
<evidence type="ECO:0000259" key="2">
    <source>
        <dbReference type="PROSITE" id="PS50883"/>
    </source>
</evidence>
<accession>A0A6L9W6J5</accession>
<evidence type="ECO:0000256" key="1">
    <source>
        <dbReference type="SAM" id="Phobius"/>
    </source>
</evidence>
<feature type="transmembrane region" description="Helical" evidence="1">
    <location>
        <begin position="145"/>
        <end position="166"/>
    </location>
</feature>
<dbReference type="InterPro" id="IPR043128">
    <property type="entry name" value="Rev_trsase/Diguanyl_cyclase"/>
</dbReference>
<dbReference type="RefSeq" id="WP_163207800.1">
    <property type="nucleotide sequence ID" value="NZ_JAAGWG010000038.1"/>
</dbReference>
<dbReference type="SMART" id="SM00052">
    <property type="entry name" value="EAL"/>
    <property type="match status" value="1"/>
</dbReference>
<dbReference type="CDD" id="cd01948">
    <property type="entry name" value="EAL"/>
    <property type="match status" value="1"/>
</dbReference>
<dbReference type="SUPFAM" id="SSF141868">
    <property type="entry name" value="EAL domain-like"/>
    <property type="match status" value="1"/>
</dbReference>
<dbReference type="Proteomes" id="UP000479241">
    <property type="component" value="Unassembled WGS sequence"/>
</dbReference>
<dbReference type="PANTHER" id="PTHR33121:SF70">
    <property type="entry name" value="SIGNALING PROTEIN YKOW"/>
    <property type="match status" value="1"/>
</dbReference>
<evidence type="ECO:0000259" key="3">
    <source>
        <dbReference type="PROSITE" id="PS50887"/>
    </source>
</evidence>
<dbReference type="PROSITE" id="PS50887">
    <property type="entry name" value="GGDEF"/>
    <property type="match status" value="1"/>
</dbReference>
<reference evidence="4 5" key="1">
    <citation type="submission" date="2019-12" db="EMBL/GenBank/DDBJ databases">
        <title>the WGS of Blastococcus saxobsidens 67B17.</title>
        <authorList>
            <person name="Jiang Z."/>
        </authorList>
    </citation>
    <scope>NUCLEOTIDE SEQUENCE [LARGE SCALE GENOMIC DNA]</scope>
    <source>
        <strain evidence="4 5">67B17</strain>
    </source>
</reference>
<name>A0A6L9W6J5_9ACTN</name>
<dbReference type="CDD" id="cd01949">
    <property type="entry name" value="GGDEF"/>
    <property type="match status" value="1"/>
</dbReference>
<dbReference type="Pfam" id="PF00563">
    <property type="entry name" value="EAL"/>
    <property type="match status" value="1"/>
</dbReference>
<feature type="transmembrane region" description="Helical" evidence="1">
    <location>
        <begin position="71"/>
        <end position="90"/>
    </location>
</feature>
<dbReference type="InterPro" id="IPR035919">
    <property type="entry name" value="EAL_sf"/>
</dbReference>
<dbReference type="EMBL" id="JAAGWG010000038">
    <property type="protein sequence ID" value="NEK87668.1"/>
    <property type="molecule type" value="Genomic_DNA"/>
</dbReference>
<comment type="caution">
    <text evidence="4">The sequence shown here is derived from an EMBL/GenBank/DDBJ whole genome shotgun (WGS) entry which is preliminary data.</text>
</comment>
<dbReference type="GO" id="GO:0071111">
    <property type="term" value="F:cyclic-guanylate-specific phosphodiesterase activity"/>
    <property type="evidence" value="ECO:0007669"/>
    <property type="project" value="InterPro"/>
</dbReference>
<dbReference type="InterPro" id="IPR050706">
    <property type="entry name" value="Cyclic-di-GMP_PDE-like"/>
</dbReference>